<dbReference type="Gene3D" id="3.40.50.720">
    <property type="entry name" value="NAD(P)-binding Rossmann-like Domain"/>
    <property type="match status" value="1"/>
</dbReference>
<dbReference type="InterPro" id="IPR036291">
    <property type="entry name" value="NAD(P)-bd_dom_sf"/>
</dbReference>
<evidence type="ECO:0000256" key="2">
    <source>
        <dbReference type="ARBA" id="ARBA00022857"/>
    </source>
</evidence>
<dbReference type="PRINTS" id="PR00081">
    <property type="entry name" value="GDHRDH"/>
</dbReference>
<evidence type="ECO:0000256" key="1">
    <source>
        <dbReference type="ARBA" id="ARBA00006484"/>
    </source>
</evidence>
<keyword evidence="2" id="KW-0521">NADP</keyword>
<sequence>MSTPTQLFPPCPAFTEKSLVDLSSKVYIITGATSGVGLELAKILYSLHATVYIGARSHERFNTASSDINAEHPTSKGTLKPFIADLSSLSTIKPAVTHFLANEHRLDVLFLNAGVMTPPAGSKTADGFDLEMGVHCLAGFLLVSLLQPILSNTASHFCHPNTSIRVVYVSSLLNLSTPNGGVQLSSGVPKQLSGMQHYMQTKAGIYFLAQEFSRRQKEKGPGTDEQGLETRNPAGVLHVALNPGLMKTELQRHAPPPMRGIMGAVFKGPKYGAYTELYAGLAPDVKDGDFVIPWGRKGCVPDHIRGSTGAKAGEKSVSARFYEWCQEQAKPFM</sequence>
<keyword evidence="5" id="KW-1185">Reference proteome</keyword>
<dbReference type="EMBL" id="ML987195">
    <property type="protein sequence ID" value="KAF2249093.1"/>
    <property type="molecule type" value="Genomic_DNA"/>
</dbReference>
<dbReference type="AlphaFoldDB" id="A0A6A6IHS0"/>
<dbReference type="OrthoDB" id="191139at2759"/>
<gene>
    <name evidence="4" type="ORF">BU26DRAFT_484334</name>
</gene>
<evidence type="ECO:0000313" key="4">
    <source>
        <dbReference type="EMBL" id="KAF2249093.1"/>
    </source>
</evidence>
<comment type="similarity">
    <text evidence="1">Belongs to the short-chain dehydrogenases/reductases (SDR) family.</text>
</comment>
<keyword evidence="3" id="KW-0560">Oxidoreductase</keyword>
<accession>A0A6A6IHS0</accession>
<dbReference type="PANTHER" id="PTHR24320:SF236">
    <property type="entry name" value="SHORT-CHAIN DEHYDROGENASE-RELATED"/>
    <property type="match status" value="1"/>
</dbReference>
<organism evidence="4 5">
    <name type="scientific">Trematosphaeria pertusa</name>
    <dbReference type="NCBI Taxonomy" id="390896"/>
    <lineage>
        <taxon>Eukaryota</taxon>
        <taxon>Fungi</taxon>
        <taxon>Dikarya</taxon>
        <taxon>Ascomycota</taxon>
        <taxon>Pezizomycotina</taxon>
        <taxon>Dothideomycetes</taxon>
        <taxon>Pleosporomycetidae</taxon>
        <taxon>Pleosporales</taxon>
        <taxon>Massarineae</taxon>
        <taxon>Trematosphaeriaceae</taxon>
        <taxon>Trematosphaeria</taxon>
    </lineage>
</organism>
<dbReference type="Proteomes" id="UP000800094">
    <property type="component" value="Unassembled WGS sequence"/>
</dbReference>
<reference evidence="4" key="1">
    <citation type="journal article" date="2020" name="Stud. Mycol.">
        <title>101 Dothideomycetes genomes: a test case for predicting lifestyles and emergence of pathogens.</title>
        <authorList>
            <person name="Haridas S."/>
            <person name="Albert R."/>
            <person name="Binder M."/>
            <person name="Bloem J."/>
            <person name="Labutti K."/>
            <person name="Salamov A."/>
            <person name="Andreopoulos B."/>
            <person name="Baker S."/>
            <person name="Barry K."/>
            <person name="Bills G."/>
            <person name="Bluhm B."/>
            <person name="Cannon C."/>
            <person name="Castanera R."/>
            <person name="Culley D."/>
            <person name="Daum C."/>
            <person name="Ezra D."/>
            <person name="Gonzalez J."/>
            <person name="Henrissat B."/>
            <person name="Kuo A."/>
            <person name="Liang C."/>
            <person name="Lipzen A."/>
            <person name="Lutzoni F."/>
            <person name="Magnuson J."/>
            <person name="Mondo S."/>
            <person name="Nolan M."/>
            <person name="Ohm R."/>
            <person name="Pangilinan J."/>
            <person name="Park H.-J."/>
            <person name="Ramirez L."/>
            <person name="Alfaro M."/>
            <person name="Sun H."/>
            <person name="Tritt A."/>
            <person name="Yoshinaga Y."/>
            <person name="Zwiers L.-H."/>
            <person name="Turgeon B."/>
            <person name="Goodwin S."/>
            <person name="Spatafora J."/>
            <person name="Crous P."/>
            <person name="Grigoriev I."/>
        </authorList>
    </citation>
    <scope>NUCLEOTIDE SEQUENCE</scope>
    <source>
        <strain evidence="4">CBS 122368</strain>
    </source>
</reference>
<dbReference type="PANTHER" id="PTHR24320">
    <property type="entry name" value="RETINOL DEHYDROGENASE"/>
    <property type="match status" value="1"/>
</dbReference>
<evidence type="ECO:0000256" key="3">
    <source>
        <dbReference type="ARBA" id="ARBA00023002"/>
    </source>
</evidence>
<name>A0A6A6IHS0_9PLEO</name>
<dbReference type="GeneID" id="54579178"/>
<dbReference type="Pfam" id="PF00106">
    <property type="entry name" value="adh_short"/>
    <property type="match status" value="1"/>
</dbReference>
<evidence type="ECO:0000313" key="5">
    <source>
        <dbReference type="Proteomes" id="UP000800094"/>
    </source>
</evidence>
<dbReference type="SUPFAM" id="SSF51735">
    <property type="entry name" value="NAD(P)-binding Rossmann-fold domains"/>
    <property type="match status" value="1"/>
</dbReference>
<dbReference type="GO" id="GO:0016491">
    <property type="term" value="F:oxidoreductase activity"/>
    <property type="evidence" value="ECO:0007669"/>
    <property type="project" value="UniProtKB-KW"/>
</dbReference>
<dbReference type="RefSeq" id="XP_033684097.1">
    <property type="nucleotide sequence ID" value="XM_033825848.1"/>
</dbReference>
<protein>
    <submittedName>
        <fullName evidence="4">NAD(P)-binding protein</fullName>
    </submittedName>
</protein>
<dbReference type="InterPro" id="IPR002347">
    <property type="entry name" value="SDR_fam"/>
</dbReference>
<proteinExistence type="inferred from homology"/>